<name>A0A8J3H3X1_9RHOB</name>
<keyword evidence="3" id="KW-1185">Reference proteome</keyword>
<comment type="caution">
    <text evidence="2">The sequence shown here is derived from an EMBL/GenBank/DDBJ whole genome shotgun (WGS) entry which is preliminary data.</text>
</comment>
<proteinExistence type="predicted"/>
<gene>
    <name evidence="2" type="ORF">GCM10017056_52630</name>
</gene>
<keyword evidence="1" id="KW-1133">Transmembrane helix</keyword>
<dbReference type="Proteomes" id="UP000626220">
    <property type="component" value="Unassembled WGS sequence"/>
</dbReference>
<reference evidence="2" key="2">
    <citation type="submission" date="2020-09" db="EMBL/GenBank/DDBJ databases">
        <authorList>
            <person name="Sun Q."/>
            <person name="Kim S."/>
        </authorList>
    </citation>
    <scope>NUCLEOTIDE SEQUENCE</scope>
    <source>
        <strain evidence="2">KCTC 42650</strain>
    </source>
</reference>
<sequence>MVGTWLAAISLSFIRFILTAFGPYNRRLLLARVTEECGRWPPQEQMRAVELSGPKGRFSTVLKRIRVKFAWQFRWIRIALEYLRGAVAGR</sequence>
<evidence type="ECO:0000256" key="1">
    <source>
        <dbReference type="SAM" id="Phobius"/>
    </source>
</evidence>
<protein>
    <submittedName>
        <fullName evidence="2">Uncharacterized protein</fullName>
    </submittedName>
</protein>
<evidence type="ECO:0000313" key="2">
    <source>
        <dbReference type="EMBL" id="GHF75624.1"/>
    </source>
</evidence>
<feature type="transmembrane region" description="Helical" evidence="1">
    <location>
        <begin position="6"/>
        <end position="24"/>
    </location>
</feature>
<evidence type="ECO:0000313" key="3">
    <source>
        <dbReference type="Proteomes" id="UP000626220"/>
    </source>
</evidence>
<keyword evidence="1" id="KW-0472">Membrane</keyword>
<accession>A0A8J3H3X1</accession>
<reference evidence="2" key="1">
    <citation type="journal article" date="2014" name="Int. J. Syst. Evol. Microbiol.">
        <title>Complete genome sequence of Corynebacterium casei LMG S-19264T (=DSM 44701T), isolated from a smear-ripened cheese.</title>
        <authorList>
            <consortium name="US DOE Joint Genome Institute (JGI-PGF)"/>
            <person name="Walter F."/>
            <person name="Albersmeier A."/>
            <person name="Kalinowski J."/>
            <person name="Ruckert C."/>
        </authorList>
    </citation>
    <scope>NUCLEOTIDE SEQUENCE</scope>
    <source>
        <strain evidence="2">KCTC 42650</strain>
    </source>
</reference>
<dbReference type="EMBL" id="BNCJ01000047">
    <property type="protein sequence ID" value="GHF75624.1"/>
    <property type="molecule type" value="Genomic_DNA"/>
</dbReference>
<organism evidence="2 3">
    <name type="scientific">Seohaeicola zhoushanensis</name>
    <dbReference type="NCBI Taxonomy" id="1569283"/>
    <lineage>
        <taxon>Bacteria</taxon>
        <taxon>Pseudomonadati</taxon>
        <taxon>Pseudomonadota</taxon>
        <taxon>Alphaproteobacteria</taxon>
        <taxon>Rhodobacterales</taxon>
        <taxon>Roseobacteraceae</taxon>
        <taxon>Seohaeicola</taxon>
    </lineage>
</organism>
<dbReference type="AlphaFoldDB" id="A0A8J3H3X1"/>
<keyword evidence="1" id="KW-0812">Transmembrane</keyword>